<dbReference type="PROSITE" id="PS50977">
    <property type="entry name" value="HTH_TETR_2"/>
    <property type="match status" value="1"/>
</dbReference>
<name>A0ABU1J9W6_9MICC</name>
<feature type="DNA-binding region" description="H-T-H motif" evidence="2">
    <location>
        <begin position="34"/>
        <end position="53"/>
    </location>
</feature>
<evidence type="ECO:0000313" key="5">
    <source>
        <dbReference type="Proteomes" id="UP001185069"/>
    </source>
</evidence>
<reference evidence="4 5" key="1">
    <citation type="submission" date="2023-07" db="EMBL/GenBank/DDBJ databases">
        <title>Sequencing the genomes of 1000 actinobacteria strains.</title>
        <authorList>
            <person name="Klenk H.-P."/>
        </authorList>
    </citation>
    <scope>NUCLEOTIDE SEQUENCE [LARGE SCALE GENOMIC DNA]</scope>
    <source>
        <strain evidence="4 5">DSM 14555</strain>
    </source>
</reference>
<evidence type="ECO:0000313" key="4">
    <source>
        <dbReference type="EMBL" id="MDR6269212.1"/>
    </source>
</evidence>
<dbReference type="EMBL" id="JAVDQF010000001">
    <property type="protein sequence ID" value="MDR6269212.1"/>
    <property type="molecule type" value="Genomic_DNA"/>
</dbReference>
<dbReference type="Proteomes" id="UP001185069">
    <property type="component" value="Unassembled WGS sequence"/>
</dbReference>
<proteinExistence type="predicted"/>
<keyword evidence="5" id="KW-1185">Reference proteome</keyword>
<dbReference type="Pfam" id="PF00440">
    <property type="entry name" value="TetR_N"/>
    <property type="match status" value="1"/>
</dbReference>
<keyword evidence="1 2" id="KW-0238">DNA-binding</keyword>
<dbReference type="Pfam" id="PF17940">
    <property type="entry name" value="TetR_C_31"/>
    <property type="match status" value="1"/>
</dbReference>
<protein>
    <submittedName>
        <fullName evidence="4">DNA-binding transcriptional regulator YbjK</fullName>
    </submittedName>
</protein>
<evidence type="ECO:0000256" key="2">
    <source>
        <dbReference type="PROSITE-ProRule" id="PRU00335"/>
    </source>
</evidence>
<accession>A0ABU1J9W6</accession>
<evidence type="ECO:0000259" key="3">
    <source>
        <dbReference type="PROSITE" id="PS50977"/>
    </source>
</evidence>
<dbReference type="GO" id="GO:0003677">
    <property type="term" value="F:DNA binding"/>
    <property type="evidence" value="ECO:0007669"/>
    <property type="project" value="UniProtKB-KW"/>
</dbReference>
<organism evidence="4 5">
    <name type="scientific">Arthrobacter russicus</name>
    <dbReference type="NCBI Taxonomy" id="172040"/>
    <lineage>
        <taxon>Bacteria</taxon>
        <taxon>Bacillati</taxon>
        <taxon>Actinomycetota</taxon>
        <taxon>Actinomycetes</taxon>
        <taxon>Micrococcales</taxon>
        <taxon>Micrococcaceae</taxon>
        <taxon>Arthrobacter</taxon>
    </lineage>
</organism>
<dbReference type="InterPro" id="IPR009057">
    <property type="entry name" value="Homeodomain-like_sf"/>
</dbReference>
<dbReference type="RefSeq" id="WP_309797353.1">
    <property type="nucleotide sequence ID" value="NZ_BAAAHY010000001.1"/>
</dbReference>
<dbReference type="InterPro" id="IPR041583">
    <property type="entry name" value="TetR_C_31"/>
</dbReference>
<dbReference type="SUPFAM" id="SSF46689">
    <property type="entry name" value="Homeodomain-like"/>
    <property type="match status" value="1"/>
</dbReference>
<comment type="caution">
    <text evidence="4">The sequence shown here is derived from an EMBL/GenBank/DDBJ whole genome shotgun (WGS) entry which is preliminary data.</text>
</comment>
<sequence>MGKKMVQSRAWAKQQLILNAALEVLYTGGPSAITYRAVAGKAGIPVSGVSYYFPTLVELVQAAFAHYFTLLVSKITGNILSGMGESRDLKLLARLFTDEIFARDKPSLLPLYETLLMAARHPELYSAATDAIAQLPRAVTAGLNSMEVPESEVLGPAIIAIIDGFSIRGIQPGNHTPWNREAFQRSLEFLFLGALSGR</sequence>
<feature type="domain" description="HTH tetR-type" evidence="3">
    <location>
        <begin position="11"/>
        <end position="71"/>
    </location>
</feature>
<gene>
    <name evidence="4" type="ORF">JOE69_001450</name>
</gene>
<dbReference type="InterPro" id="IPR001647">
    <property type="entry name" value="HTH_TetR"/>
</dbReference>
<dbReference type="Gene3D" id="1.10.357.10">
    <property type="entry name" value="Tetracycline Repressor, domain 2"/>
    <property type="match status" value="1"/>
</dbReference>
<evidence type="ECO:0000256" key="1">
    <source>
        <dbReference type="ARBA" id="ARBA00023125"/>
    </source>
</evidence>